<evidence type="ECO:0000313" key="3">
    <source>
        <dbReference type="Proteomes" id="UP000051836"/>
    </source>
</evidence>
<gene>
    <name evidence="2" type="ORF">AAES_72259</name>
</gene>
<protein>
    <submittedName>
        <fullName evidence="2">Uncharacterized protein</fullName>
    </submittedName>
</protein>
<name>A0A0Q3MIF7_AMAAE</name>
<dbReference type="EMBL" id="LMAW01001947">
    <property type="protein sequence ID" value="KQK82253.1"/>
    <property type="molecule type" value="Genomic_DNA"/>
</dbReference>
<evidence type="ECO:0000313" key="2">
    <source>
        <dbReference type="EMBL" id="KQK82253.1"/>
    </source>
</evidence>
<accession>A0A0Q3MIF7</accession>
<comment type="caution">
    <text evidence="2">The sequence shown here is derived from an EMBL/GenBank/DDBJ whole genome shotgun (WGS) entry which is preliminary data.</text>
</comment>
<keyword evidence="3" id="KW-1185">Reference proteome</keyword>
<organism evidence="2 3">
    <name type="scientific">Amazona aestiva</name>
    <name type="common">Blue-fronted Amazon parrot</name>
    <dbReference type="NCBI Taxonomy" id="12930"/>
    <lineage>
        <taxon>Eukaryota</taxon>
        <taxon>Metazoa</taxon>
        <taxon>Chordata</taxon>
        <taxon>Craniata</taxon>
        <taxon>Vertebrata</taxon>
        <taxon>Euteleostomi</taxon>
        <taxon>Archelosauria</taxon>
        <taxon>Archosauria</taxon>
        <taxon>Dinosauria</taxon>
        <taxon>Saurischia</taxon>
        <taxon>Theropoda</taxon>
        <taxon>Coelurosauria</taxon>
        <taxon>Aves</taxon>
        <taxon>Neognathae</taxon>
        <taxon>Neoaves</taxon>
        <taxon>Telluraves</taxon>
        <taxon>Australaves</taxon>
        <taxon>Psittaciformes</taxon>
        <taxon>Psittacidae</taxon>
        <taxon>Amazona</taxon>
    </lineage>
</organism>
<dbReference type="Proteomes" id="UP000051836">
    <property type="component" value="Unassembled WGS sequence"/>
</dbReference>
<feature type="compositionally biased region" description="Low complexity" evidence="1">
    <location>
        <begin position="71"/>
        <end position="83"/>
    </location>
</feature>
<dbReference type="AlphaFoldDB" id="A0A0Q3MIF7"/>
<evidence type="ECO:0000256" key="1">
    <source>
        <dbReference type="SAM" id="MobiDB-lite"/>
    </source>
</evidence>
<proteinExistence type="predicted"/>
<sequence length="152" mass="15857">MARRGTAASRCPPCEERSTAGQEHPPGSSRSSASPRRGTDRNDLAGWKRVSTAPPPASRTAPGVSSPSDRTAPPAAGPGLTALQRTAGRDRPVPPNFRSPRIRTSPSPGAAFPALPRRPSPGHSRTPSCPLAKFARRAVPQTGGVRSAARRC</sequence>
<feature type="compositionally biased region" description="Low complexity" evidence="1">
    <location>
        <begin position="25"/>
        <end position="36"/>
    </location>
</feature>
<reference evidence="2 3" key="1">
    <citation type="submission" date="2015-10" db="EMBL/GenBank/DDBJ databases">
        <authorList>
            <person name="Gilbert D.G."/>
        </authorList>
    </citation>
    <scope>NUCLEOTIDE SEQUENCE [LARGE SCALE GENOMIC DNA]</scope>
    <source>
        <strain evidence="2">FVVF132</strain>
    </source>
</reference>
<feature type="region of interest" description="Disordered" evidence="1">
    <location>
        <begin position="1"/>
        <end position="132"/>
    </location>
</feature>